<evidence type="ECO:0000313" key="4">
    <source>
        <dbReference type="Proteomes" id="UP001017257"/>
    </source>
</evidence>
<protein>
    <submittedName>
        <fullName evidence="3">Uncharacterized protein</fullName>
    </submittedName>
</protein>
<evidence type="ECO:0000256" key="1">
    <source>
        <dbReference type="SAM" id="MobiDB-lite"/>
    </source>
</evidence>
<feature type="compositionally biased region" description="Acidic residues" evidence="1">
    <location>
        <begin position="175"/>
        <end position="185"/>
    </location>
</feature>
<keyword evidence="2" id="KW-0812">Transmembrane</keyword>
<keyword evidence="2" id="KW-1133">Transmembrane helix</keyword>
<evidence type="ECO:0000313" key="3">
    <source>
        <dbReference type="EMBL" id="UVF19236.1"/>
    </source>
</evidence>
<name>A0ABY5RSB9_9HYPH</name>
<proteinExistence type="predicted"/>
<accession>A0ABY5RSB9</accession>
<feature type="compositionally biased region" description="Low complexity" evidence="1">
    <location>
        <begin position="77"/>
        <end position="88"/>
    </location>
</feature>
<gene>
    <name evidence="3" type="ORF">HPT29_022825</name>
</gene>
<dbReference type="EMBL" id="CP102845">
    <property type="protein sequence ID" value="UVF19236.1"/>
    <property type="molecule type" value="Genomic_DNA"/>
</dbReference>
<feature type="transmembrane region" description="Helical" evidence="2">
    <location>
        <begin position="230"/>
        <end position="252"/>
    </location>
</feature>
<sequence>MRRQDHCHQKAKVSGLDFDMSKAPKRPRQRDSLRQPGDVAGSQPPKSSNRKPRVAPKRNVDTVSDSVSAELARGAMEGPEGSSVPSGGSKRGDPLARDRSFVAKGNQNVSDQQSPHSGVEDEQSVQTVALADDYGPTSLNQGIAGGLAQQTSEGAEIPANVRQESTQHHLIASDPEADSGGDDEDPSRMAAEATSDRVRNAPGRVKVWTQEGMAGGIQMNQQTDERANPIYILAAITLGIPALLTVPLIGLNPGVQEGTFTTVLGFVLLSAFVTAVVFEIKRLVDQPSDADHH</sequence>
<organism evidence="3 4">
    <name type="scientific">Microvirga terrae</name>
    <dbReference type="NCBI Taxonomy" id="2740529"/>
    <lineage>
        <taxon>Bacteria</taxon>
        <taxon>Pseudomonadati</taxon>
        <taxon>Pseudomonadota</taxon>
        <taxon>Alphaproteobacteria</taxon>
        <taxon>Hyphomicrobiales</taxon>
        <taxon>Methylobacteriaceae</taxon>
        <taxon>Microvirga</taxon>
    </lineage>
</organism>
<keyword evidence="2" id="KW-0472">Membrane</keyword>
<feature type="region of interest" description="Disordered" evidence="1">
    <location>
        <begin position="1"/>
        <end position="130"/>
    </location>
</feature>
<feature type="transmembrane region" description="Helical" evidence="2">
    <location>
        <begin position="258"/>
        <end position="278"/>
    </location>
</feature>
<dbReference type="Proteomes" id="UP001017257">
    <property type="component" value="Chromosome"/>
</dbReference>
<feature type="compositionally biased region" description="Basic and acidic residues" evidence="1">
    <location>
        <begin position="90"/>
        <end position="101"/>
    </location>
</feature>
<reference evidence="3" key="1">
    <citation type="submission" date="2022-08" db="EMBL/GenBank/DDBJ databases">
        <title>Microvirga terrae sp. nov., isolated from soil.</title>
        <authorList>
            <person name="Kim K.H."/>
            <person name="Seo Y.L."/>
            <person name="Kim J.M."/>
            <person name="Lee J.K."/>
            <person name="Han D.M."/>
            <person name="Jeon C.O."/>
        </authorList>
    </citation>
    <scope>NUCLEOTIDE SEQUENCE</scope>
    <source>
        <strain evidence="3">R24</strain>
    </source>
</reference>
<evidence type="ECO:0000256" key="2">
    <source>
        <dbReference type="SAM" id="Phobius"/>
    </source>
</evidence>
<feature type="compositionally biased region" description="Polar residues" evidence="1">
    <location>
        <begin position="105"/>
        <end position="116"/>
    </location>
</feature>
<keyword evidence="4" id="KW-1185">Reference proteome</keyword>
<feature type="region of interest" description="Disordered" evidence="1">
    <location>
        <begin position="162"/>
        <end position="198"/>
    </location>
</feature>
<dbReference type="RefSeq" id="WP_173946904.1">
    <property type="nucleotide sequence ID" value="NZ_CP102845.1"/>
</dbReference>